<dbReference type="AlphaFoldDB" id="A0A914YD29"/>
<reference evidence="8" key="1">
    <citation type="submission" date="2022-11" db="UniProtKB">
        <authorList>
            <consortium name="WormBaseParasite"/>
        </authorList>
    </citation>
    <scope>IDENTIFICATION</scope>
</reference>
<feature type="transmembrane region" description="Helical" evidence="5">
    <location>
        <begin position="433"/>
        <end position="451"/>
    </location>
</feature>
<comment type="subcellular location">
    <subcellularLocation>
        <location evidence="1">Membrane</location>
        <topology evidence="1">Multi-pass membrane protein</topology>
    </subcellularLocation>
</comment>
<accession>A0A914YD29</accession>
<feature type="transmembrane region" description="Helical" evidence="5">
    <location>
        <begin position="268"/>
        <end position="289"/>
    </location>
</feature>
<dbReference type="GO" id="GO:0015149">
    <property type="term" value="F:hexose transmembrane transporter activity"/>
    <property type="evidence" value="ECO:0007669"/>
    <property type="project" value="TreeGrafter"/>
</dbReference>
<keyword evidence="7" id="KW-1185">Reference proteome</keyword>
<feature type="domain" description="Major facilitator superfamily (MFS) profile" evidence="6">
    <location>
        <begin position="12"/>
        <end position="458"/>
    </location>
</feature>
<evidence type="ECO:0000313" key="7">
    <source>
        <dbReference type="Proteomes" id="UP000887577"/>
    </source>
</evidence>
<feature type="transmembrane region" description="Helical" evidence="5">
    <location>
        <begin position="157"/>
        <end position="176"/>
    </location>
</feature>
<evidence type="ECO:0000256" key="4">
    <source>
        <dbReference type="ARBA" id="ARBA00023136"/>
    </source>
</evidence>
<dbReference type="PANTHER" id="PTHR23503">
    <property type="entry name" value="SOLUTE CARRIER FAMILY 2"/>
    <property type="match status" value="1"/>
</dbReference>
<feature type="transmembrane region" description="Helical" evidence="5">
    <location>
        <begin position="364"/>
        <end position="397"/>
    </location>
</feature>
<organism evidence="7 8">
    <name type="scientific">Panagrolaimus superbus</name>
    <dbReference type="NCBI Taxonomy" id="310955"/>
    <lineage>
        <taxon>Eukaryota</taxon>
        <taxon>Metazoa</taxon>
        <taxon>Ecdysozoa</taxon>
        <taxon>Nematoda</taxon>
        <taxon>Chromadorea</taxon>
        <taxon>Rhabditida</taxon>
        <taxon>Tylenchina</taxon>
        <taxon>Panagrolaimomorpha</taxon>
        <taxon>Panagrolaimoidea</taxon>
        <taxon>Panagrolaimidae</taxon>
        <taxon>Panagrolaimus</taxon>
    </lineage>
</organism>
<feature type="transmembrane region" description="Helical" evidence="5">
    <location>
        <begin position="333"/>
        <end position="358"/>
    </location>
</feature>
<proteinExistence type="predicted"/>
<dbReference type="Gene3D" id="1.20.1250.20">
    <property type="entry name" value="MFS general substrate transporter like domains"/>
    <property type="match status" value="1"/>
</dbReference>
<dbReference type="InterPro" id="IPR005828">
    <property type="entry name" value="MFS_sugar_transport-like"/>
</dbReference>
<feature type="transmembrane region" description="Helical" evidence="5">
    <location>
        <begin position="309"/>
        <end position="326"/>
    </location>
</feature>
<evidence type="ECO:0000259" key="6">
    <source>
        <dbReference type="PROSITE" id="PS50850"/>
    </source>
</evidence>
<dbReference type="WBParaSite" id="PSU_v2.g16645.t1">
    <property type="protein sequence ID" value="PSU_v2.g16645.t1"/>
    <property type="gene ID" value="PSU_v2.g16645"/>
</dbReference>
<dbReference type="Pfam" id="PF00083">
    <property type="entry name" value="Sugar_tr"/>
    <property type="match status" value="1"/>
</dbReference>
<name>A0A914YD29_9BILA</name>
<feature type="transmembrane region" description="Helical" evidence="5">
    <location>
        <begin position="182"/>
        <end position="204"/>
    </location>
</feature>
<feature type="transmembrane region" description="Helical" evidence="5">
    <location>
        <begin position="409"/>
        <end position="427"/>
    </location>
</feature>
<sequence>MEIPSKFLIFSLIVHGLFGAFGEILDSMLNKMATPLGNFYNESIFLHYNIELDSAGIQTCLSLMGNLKLIGSIFAVIFILPKMDSWGRKPIAVYLRTAFSAVAAILMIISKFSNSFEFFGIGVLAMGAALPLRTGINKLYISECAPDSIRGFSTQSIATLSQAVLLVSGVLMLPETFGNDTFWYLVPAFVLSMALLFLSMSFSIPESPKFLSINGNKKAASDAIQKFHGENVDIDNVLRKFDLEFLTTESSHTTFRQLWADPTLRDSLYLVFVTSLIPYFGLPQIFYLYGIPLKIRYGFTNEQALYLDLILSFLFVPIFFVIPYLYERIGRRPIFLVTNFLSVAGSITVLIAQILYRFYGAPSLFTIILGAIFSFLFMLVNAMGASIFYVILIADLLPASAKAATSQAALLSASISAIIANFVYAILEPILGSAVFVPFVLIQIIFVFYCYRNLPETKQKAVYENYEVMRSRSNSIVPLLSKSRRVTLSYGTRGVFI</sequence>
<feature type="transmembrane region" description="Helical" evidence="5">
    <location>
        <begin position="55"/>
        <end position="81"/>
    </location>
</feature>
<dbReference type="PANTHER" id="PTHR23503:SF123">
    <property type="entry name" value="MAJOR FACILITATOR SUPERFAMILY (MFS) PROFILE DOMAIN-CONTAINING PROTEIN"/>
    <property type="match status" value="1"/>
</dbReference>
<evidence type="ECO:0000256" key="5">
    <source>
        <dbReference type="SAM" id="Phobius"/>
    </source>
</evidence>
<evidence type="ECO:0000256" key="1">
    <source>
        <dbReference type="ARBA" id="ARBA00004141"/>
    </source>
</evidence>
<keyword evidence="4 5" id="KW-0472">Membrane</keyword>
<keyword evidence="2 5" id="KW-0812">Transmembrane</keyword>
<dbReference type="InterPro" id="IPR020846">
    <property type="entry name" value="MFS_dom"/>
</dbReference>
<dbReference type="PROSITE" id="PS50850">
    <property type="entry name" value="MFS"/>
    <property type="match status" value="1"/>
</dbReference>
<protein>
    <submittedName>
        <fullName evidence="8">Major facilitator superfamily (MFS) profile domain-containing protein</fullName>
    </submittedName>
</protein>
<evidence type="ECO:0000256" key="3">
    <source>
        <dbReference type="ARBA" id="ARBA00022989"/>
    </source>
</evidence>
<feature type="transmembrane region" description="Helical" evidence="5">
    <location>
        <begin position="93"/>
        <end position="112"/>
    </location>
</feature>
<dbReference type="Proteomes" id="UP000887577">
    <property type="component" value="Unplaced"/>
</dbReference>
<keyword evidence="3 5" id="KW-1133">Transmembrane helix</keyword>
<feature type="transmembrane region" description="Helical" evidence="5">
    <location>
        <begin position="118"/>
        <end position="136"/>
    </location>
</feature>
<evidence type="ECO:0000256" key="2">
    <source>
        <dbReference type="ARBA" id="ARBA00022692"/>
    </source>
</evidence>
<dbReference type="GO" id="GO:0016020">
    <property type="term" value="C:membrane"/>
    <property type="evidence" value="ECO:0007669"/>
    <property type="project" value="UniProtKB-SubCell"/>
</dbReference>
<dbReference type="SUPFAM" id="SSF103473">
    <property type="entry name" value="MFS general substrate transporter"/>
    <property type="match status" value="1"/>
</dbReference>
<dbReference type="InterPro" id="IPR045263">
    <property type="entry name" value="GLUT"/>
</dbReference>
<evidence type="ECO:0000313" key="8">
    <source>
        <dbReference type="WBParaSite" id="PSU_v2.g16645.t1"/>
    </source>
</evidence>
<dbReference type="InterPro" id="IPR036259">
    <property type="entry name" value="MFS_trans_sf"/>
</dbReference>